<evidence type="ECO:0000313" key="1">
    <source>
        <dbReference type="EMBL" id="TDQ68253.1"/>
    </source>
</evidence>
<dbReference type="RefSeq" id="WP_166627428.1">
    <property type="nucleotide sequence ID" value="NZ_JAHDUW010000004.1"/>
</dbReference>
<organism evidence="1 2">
    <name type="scientific">Methanimicrococcus blatticola</name>
    <dbReference type="NCBI Taxonomy" id="91560"/>
    <lineage>
        <taxon>Archaea</taxon>
        <taxon>Methanobacteriati</taxon>
        <taxon>Methanobacteriota</taxon>
        <taxon>Stenosarchaea group</taxon>
        <taxon>Methanomicrobia</taxon>
        <taxon>Methanosarcinales</taxon>
        <taxon>Methanosarcinaceae</taxon>
        <taxon>Methanimicrococcus</taxon>
    </lineage>
</organism>
<proteinExistence type="predicted"/>
<reference evidence="1 2" key="1">
    <citation type="submission" date="2019-03" db="EMBL/GenBank/DDBJ databases">
        <title>Genomic Encyclopedia of Type Strains, Phase IV (KMG-IV): sequencing the most valuable type-strain genomes for metagenomic binning, comparative biology and taxonomic classification.</title>
        <authorList>
            <person name="Goeker M."/>
        </authorList>
    </citation>
    <scope>NUCLEOTIDE SEQUENCE [LARGE SCALE GENOMIC DNA]</scope>
    <source>
        <strain evidence="1 2">DSM 13328</strain>
    </source>
</reference>
<dbReference type="AlphaFoldDB" id="A0A484F3S5"/>
<name>A0A484F3S5_9EURY</name>
<gene>
    <name evidence="1" type="ORF">C7391_1192</name>
</gene>
<keyword evidence="2" id="KW-1185">Reference proteome</keyword>
<dbReference type="Proteomes" id="UP000294855">
    <property type="component" value="Unassembled WGS sequence"/>
</dbReference>
<comment type="caution">
    <text evidence="1">The sequence shown here is derived from an EMBL/GenBank/DDBJ whole genome shotgun (WGS) entry which is preliminary data.</text>
</comment>
<sequence length="49" mass="5783">MEFQIKENGGKFERKILIYKYKTGNAGGNILKYTIESGRIQIENKKRIY</sequence>
<dbReference type="EMBL" id="SNYS01000009">
    <property type="protein sequence ID" value="TDQ68253.1"/>
    <property type="molecule type" value="Genomic_DNA"/>
</dbReference>
<accession>A0A484F3S5</accession>
<evidence type="ECO:0000313" key="2">
    <source>
        <dbReference type="Proteomes" id="UP000294855"/>
    </source>
</evidence>
<protein>
    <submittedName>
        <fullName evidence="1">Uncharacterized protein</fullName>
    </submittedName>
</protein>